<feature type="compositionally biased region" description="Acidic residues" evidence="1">
    <location>
        <begin position="290"/>
        <end position="301"/>
    </location>
</feature>
<dbReference type="OrthoDB" id="331862at2759"/>
<feature type="region of interest" description="Disordered" evidence="1">
    <location>
        <begin position="582"/>
        <end position="622"/>
    </location>
</feature>
<evidence type="ECO:0000313" key="2">
    <source>
        <dbReference type="EMBL" id="CDJ29033.1"/>
    </source>
</evidence>
<dbReference type="AlphaFoldDB" id="U6JZU4"/>
<feature type="compositionally biased region" description="Acidic residues" evidence="1">
    <location>
        <begin position="584"/>
        <end position="593"/>
    </location>
</feature>
<name>U6JZU4_9EIME</name>
<keyword evidence="3" id="KW-1185">Reference proteome</keyword>
<organism evidence="2 3">
    <name type="scientific">Eimeria mitis</name>
    <dbReference type="NCBI Taxonomy" id="44415"/>
    <lineage>
        <taxon>Eukaryota</taxon>
        <taxon>Sar</taxon>
        <taxon>Alveolata</taxon>
        <taxon>Apicomplexa</taxon>
        <taxon>Conoidasida</taxon>
        <taxon>Coccidia</taxon>
        <taxon>Eucoccidiorida</taxon>
        <taxon>Eimeriorina</taxon>
        <taxon>Eimeriidae</taxon>
        <taxon>Eimeria</taxon>
    </lineage>
</organism>
<keyword evidence="2" id="KW-0645">Protease</keyword>
<evidence type="ECO:0000256" key="1">
    <source>
        <dbReference type="SAM" id="MobiDB-lite"/>
    </source>
</evidence>
<feature type="region of interest" description="Disordered" evidence="1">
    <location>
        <begin position="261"/>
        <end position="301"/>
    </location>
</feature>
<keyword evidence="2" id="KW-0378">Hydrolase</keyword>
<dbReference type="RefSeq" id="XP_013351607.1">
    <property type="nucleotide sequence ID" value="XM_013496153.1"/>
</dbReference>
<accession>U6JZU4</accession>
<reference evidence="2" key="2">
    <citation type="submission" date="2013-10" db="EMBL/GenBank/DDBJ databases">
        <authorList>
            <person name="Aslett M."/>
        </authorList>
    </citation>
    <scope>NUCLEOTIDE SEQUENCE [LARGE SCALE GENOMIC DNA]</scope>
    <source>
        <strain evidence="2">Houghton</strain>
    </source>
</reference>
<dbReference type="VEuPathDB" id="ToxoDB:EMH_0046330"/>
<dbReference type="GO" id="GO:0006508">
    <property type="term" value="P:proteolysis"/>
    <property type="evidence" value="ECO:0007669"/>
    <property type="project" value="UniProtKB-KW"/>
</dbReference>
<dbReference type="GeneID" id="25379334"/>
<gene>
    <name evidence="2" type="ORF">EMH_0046330</name>
</gene>
<evidence type="ECO:0000313" key="3">
    <source>
        <dbReference type="Proteomes" id="UP000030744"/>
    </source>
</evidence>
<dbReference type="EMBL" id="HG681694">
    <property type="protein sequence ID" value="CDJ29033.1"/>
    <property type="molecule type" value="Genomic_DNA"/>
</dbReference>
<dbReference type="Proteomes" id="UP000030744">
    <property type="component" value="Unassembled WGS sequence"/>
</dbReference>
<protein>
    <submittedName>
        <fullName evidence="2">Gigantic extracellular protein with interesting sushi (9x) and archaeal protease type repeats having the domain architecture: signal peptide-CRYPB(3x)-sushi (9x)-archaeoglobus type repeats (2x), re...</fullName>
    </submittedName>
</protein>
<proteinExistence type="predicted"/>
<feature type="compositionally biased region" description="Low complexity" evidence="1">
    <location>
        <begin position="270"/>
        <end position="283"/>
    </location>
</feature>
<dbReference type="GO" id="GO:0008233">
    <property type="term" value="F:peptidase activity"/>
    <property type="evidence" value="ECO:0007669"/>
    <property type="project" value="UniProtKB-KW"/>
</dbReference>
<reference evidence="2" key="1">
    <citation type="submission" date="2013-10" db="EMBL/GenBank/DDBJ databases">
        <title>Genomic analysis of the causative agents of coccidiosis in chickens.</title>
        <authorList>
            <person name="Reid A.J."/>
            <person name="Blake D."/>
            <person name="Billington K."/>
            <person name="Browne H."/>
            <person name="Dunn M."/>
            <person name="Hung S."/>
            <person name="Kawahara F."/>
            <person name="Miranda-Saavedra D."/>
            <person name="Mourier T."/>
            <person name="Nagra H."/>
            <person name="Otto T.D."/>
            <person name="Rawlings N."/>
            <person name="Sanchez A."/>
            <person name="Sanders M."/>
            <person name="Subramaniam C."/>
            <person name="Tay Y."/>
            <person name="Dear P."/>
            <person name="Doerig C."/>
            <person name="Gruber A."/>
            <person name="Parkinson J."/>
            <person name="Shirley M."/>
            <person name="Wan K.L."/>
            <person name="Berriman M."/>
            <person name="Tomley F."/>
            <person name="Pain A."/>
        </authorList>
    </citation>
    <scope>NUCLEOTIDE SEQUENCE [LARGE SCALE GENOMIC DNA]</scope>
    <source>
        <strain evidence="2">Houghton</strain>
    </source>
</reference>
<sequence>MLLVTPDEELTSLPQGNYTVSMEFGFVIDLTGNPCEGVGPLTFRIAKDGGCPLLYVTGFGTENGNCNGLYTPIDPINNHAAWRGGEGNFFFIYFRQETAEEPGNWVVDTDLDESAFLGFADIALLQGTPRGPKGGPPLPPSGLWHKWTGKKREEQPFAAFVCRQTPDHLPPNLVAVGPPQPEPTGAVRGPSEVPEQGPHLLQLDSVSGIPVEPVVLVFNKPITYGHWASLRLTPRGQKAPVAEWPADQEAGMRGATIRVRRMKSQASGASGSPKVSSLASSSSTNKDATATEEQEEELGVAELDVDVPLDPGQVYELTADLGAFTDLSYNPWGPLGPQVVSFEAAATHCLLKIGAEAAAAAAAAAEPDGPEAQATAADEASYDLQLLDSNAEVVGSGDRKVPEGSRAQATAADEASYELQLLDSNAEVVGSGDRKVPEGSRAAAHCSAGLSLPLDLMLETGSSSNAGELQCSKGKWRGALSPCVPRCSPYPRLAEAYDVEEMEGAAEGISGAAVVVRCAEAAATATETTTTAAEAAEEGQQQQTLRCLGGRWEPLTLQCAALCPPLGPSLGPSYLVRLPVGMQEDPEDDEEQEATAYSAAAEGQQRQQKQQRKGSNSKPSGV</sequence>